<organism evidence="2 3">
    <name type="scientific">Dictyobacter formicarum</name>
    <dbReference type="NCBI Taxonomy" id="2778368"/>
    <lineage>
        <taxon>Bacteria</taxon>
        <taxon>Bacillati</taxon>
        <taxon>Chloroflexota</taxon>
        <taxon>Ktedonobacteria</taxon>
        <taxon>Ktedonobacterales</taxon>
        <taxon>Dictyobacteraceae</taxon>
        <taxon>Dictyobacter</taxon>
    </lineage>
</organism>
<evidence type="ECO:0000259" key="1">
    <source>
        <dbReference type="Pfam" id="PF13320"/>
    </source>
</evidence>
<keyword evidence="3" id="KW-1185">Reference proteome</keyword>
<dbReference type="Pfam" id="PF13320">
    <property type="entry name" value="GH123_cat"/>
    <property type="match status" value="1"/>
</dbReference>
<evidence type="ECO:0000313" key="3">
    <source>
        <dbReference type="Proteomes" id="UP000635565"/>
    </source>
</evidence>
<name>A0ABQ3VGJ7_9CHLR</name>
<accession>A0ABQ3VGJ7</accession>
<feature type="domain" description="Glycoside hydrolase 123 catalytic" evidence="1">
    <location>
        <begin position="179"/>
        <end position="490"/>
    </location>
</feature>
<dbReference type="Proteomes" id="UP000635565">
    <property type="component" value="Unassembled WGS sequence"/>
</dbReference>
<reference evidence="2 3" key="1">
    <citation type="journal article" date="2021" name="Int. J. Syst. Evol. Microbiol.">
        <title>Reticulibacter mediterranei gen. nov., sp. nov., within the new family Reticulibacteraceae fam. nov., and Ktedonospora formicarum gen. nov., sp. nov., Ktedonobacter robiniae sp. nov., Dictyobacter formicarum sp. nov. and Dictyobacter arantiisoli sp. nov., belonging to the class Ktedonobacteria.</title>
        <authorList>
            <person name="Yabe S."/>
            <person name="Zheng Y."/>
            <person name="Wang C.M."/>
            <person name="Sakai Y."/>
            <person name="Abe K."/>
            <person name="Yokota A."/>
            <person name="Donadio S."/>
            <person name="Cavaletti L."/>
            <person name="Monciardini P."/>
        </authorList>
    </citation>
    <scope>NUCLEOTIDE SEQUENCE [LARGE SCALE GENOMIC DNA]</scope>
    <source>
        <strain evidence="2 3">SOSP1-9</strain>
    </source>
</reference>
<dbReference type="EMBL" id="BNJJ01000005">
    <property type="protein sequence ID" value="GHO84241.1"/>
    <property type="molecule type" value="Genomic_DNA"/>
</dbReference>
<dbReference type="RefSeq" id="WP_201361868.1">
    <property type="nucleotide sequence ID" value="NZ_BNJJ01000005.1"/>
</dbReference>
<proteinExistence type="predicted"/>
<evidence type="ECO:0000313" key="2">
    <source>
        <dbReference type="EMBL" id="GHO84241.1"/>
    </source>
</evidence>
<comment type="caution">
    <text evidence="2">The sequence shown here is derived from an EMBL/GenBank/DDBJ whole genome shotgun (WGS) entry which is preliminary data.</text>
</comment>
<gene>
    <name evidence="2" type="ORF">KSZ_22470</name>
</gene>
<dbReference type="InterPro" id="IPR025150">
    <property type="entry name" value="GH123_cat"/>
</dbReference>
<sequence>MKYQVISANEWIYPDSQVEENGNRHIHLSTARGSYVACQILFNSVSPESSISWEYTNAVSGRYGEWQPEIYQLIDVFVEENTGPVGFVVKAGESAEGYTSRLAPFRVYDAMKPLTENTRTRSDTEGLYICWKIETDTASGIYTGEMTITIGEEKCTVFVSIEVFSATVPEKETLSVSNWFILSHMADRHNLERWSEEHWAMIRRYGELMRRARQTHFWVTMETIDVEQKDDGTYHFCFDKTERLIRLFLELGFTHIEGGMVAVRRQFTDSEFVVRIHDQTLRAISSEGYSYISQYLTAWRKFLDKHGWLNIIVQHVADEPTENCAEEYRILSGIVRKFMPGVPLIEAVEIFDLEGAVDIWIPKNYYYETHRHQFEKVRALGDKLWFYTCCLPGGYYMNRLLDMPLLRTRYLHWGNYIYNLEGFLHWGFNYYLGDQDPFDHASPVLADLSDSRLPPGDTHIAYPGTEGPWGSVRLEAMRAGIEDYELLTLLAHKDKALADEIAASCMTSFKECNEDSAHFERAHSRLLQSVSDYVRGGNFNEMQE</sequence>
<protein>
    <recommendedName>
        <fullName evidence="1">Glycoside hydrolase 123 catalytic domain-containing protein</fullName>
    </recommendedName>
</protein>